<protein>
    <submittedName>
        <fullName evidence="1">Uncharacterized protein</fullName>
    </submittedName>
</protein>
<organism evidence="1 2">
    <name type="scientific">Batillaria attramentaria</name>
    <dbReference type="NCBI Taxonomy" id="370345"/>
    <lineage>
        <taxon>Eukaryota</taxon>
        <taxon>Metazoa</taxon>
        <taxon>Spiralia</taxon>
        <taxon>Lophotrochozoa</taxon>
        <taxon>Mollusca</taxon>
        <taxon>Gastropoda</taxon>
        <taxon>Caenogastropoda</taxon>
        <taxon>Sorbeoconcha</taxon>
        <taxon>Cerithioidea</taxon>
        <taxon>Batillariidae</taxon>
        <taxon>Batillaria</taxon>
    </lineage>
</organism>
<dbReference type="Proteomes" id="UP001519460">
    <property type="component" value="Unassembled WGS sequence"/>
</dbReference>
<gene>
    <name evidence="1" type="ORF">BaRGS_00017823</name>
</gene>
<feature type="non-terminal residue" evidence="1">
    <location>
        <position position="92"/>
    </location>
</feature>
<keyword evidence="2" id="KW-1185">Reference proteome</keyword>
<proteinExistence type="predicted"/>
<evidence type="ECO:0000313" key="1">
    <source>
        <dbReference type="EMBL" id="KAK7490951.1"/>
    </source>
</evidence>
<dbReference type="AlphaFoldDB" id="A0ABD0KV46"/>
<reference evidence="1 2" key="1">
    <citation type="journal article" date="2023" name="Sci. Data">
        <title>Genome assembly of the Korean intertidal mud-creeper Batillaria attramentaria.</title>
        <authorList>
            <person name="Patra A.K."/>
            <person name="Ho P.T."/>
            <person name="Jun S."/>
            <person name="Lee S.J."/>
            <person name="Kim Y."/>
            <person name="Won Y.J."/>
        </authorList>
    </citation>
    <scope>NUCLEOTIDE SEQUENCE [LARGE SCALE GENOMIC DNA]</scope>
    <source>
        <strain evidence="1">Wonlab-2016</strain>
    </source>
</reference>
<accession>A0ABD0KV46</accession>
<sequence>SSCDVISRQPVDLPEVLVRGTHLSETEHYGGRKQGGVQRLTDLKAPGWLGAQCADTISRTVCLLPICRATRTKPTVSLIADGHWAEKDTEEA</sequence>
<feature type="non-terminal residue" evidence="1">
    <location>
        <position position="1"/>
    </location>
</feature>
<evidence type="ECO:0000313" key="2">
    <source>
        <dbReference type="Proteomes" id="UP001519460"/>
    </source>
</evidence>
<dbReference type="EMBL" id="JACVVK020000121">
    <property type="protein sequence ID" value="KAK7490951.1"/>
    <property type="molecule type" value="Genomic_DNA"/>
</dbReference>
<comment type="caution">
    <text evidence="1">The sequence shown here is derived from an EMBL/GenBank/DDBJ whole genome shotgun (WGS) entry which is preliminary data.</text>
</comment>
<name>A0ABD0KV46_9CAEN</name>